<keyword evidence="2" id="KW-1185">Reference proteome</keyword>
<reference evidence="1 2" key="1">
    <citation type="submission" date="2021-03" db="EMBL/GenBank/DDBJ databases">
        <title>Genomic Encyclopedia of Type Strains, Phase IV (KMG-IV): sequencing the most valuable type-strain genomes for metagenomic binning, comparative biology and taxonomic classification.</title>
        <authorList>
            <person name="Goeker M."/>
        </authorList>
    </citation>
    <scope>NUCLEOTIDE SEQUENCE [LARGE SCALE GENOMIC DNA]</scope>
    <source>
        <strain evidence="1 2">DSM 3984</strain>
    </source>
</reference>
<comment type="caution">
    <text evidence="1">The sequence shown here is derived from an EMBL/GenBank/DDBJ whole genome shotgun (WGS) entry which is preliminary data.</text>
</comment>
<dbReference type="Proteomes" id="UP000783390">
    <property type="component" value="Unassembled WGS sequence"/>
</dbReference>
<name>A0ABS4F3T7_9CLOT</name>
<sequence>MTKSKDKVDLSERKFIKEMTTVKKLPKDYLTTEFVRYVKKRYNLK</sequence>
<organism evidence="1 2">
    <name type="scientific">Clostridium moniliforme</name>
    <dbReference type="NCBI Taxonomy" id="39489"/>
    <lineage>
        <taxon>Bacteria</taxon>
        <taxon>Bacillati</taxon>
        <taxon>Bacillota</taxon>
        <taxon>Clostridia</taxon>
        <taxon>Eubacteriales</taxon>
        <taxon>Clostridiaceae</taxon>
        <taxon>Clostridium</taxon>
    </lineage>
</organism>
<gene>
    <name evidence="1" type="ORF">J2Z53_002376</name>
</gene>
<evidence type="ECO:0000313" key="2">
    <source>
        <dbReference type="Proteomes" id="UP000783390"/>
    </source>
</evidence>
<proteinExistence type="predicted"/>
<protein>
    <submittedName>
        <fullName evidence="1">Uncharacterized protein</fullName>
    </submittedName>
</protein>
<accession>A0ABS4F3T7</accession>
<evidence type="ECO:0000313" key="1">
    <source>
        <dbReference type="EMBL" id="MBP1890762.1"/>
    </source>
</evidence>
<dbReference type="EMBL" id="JAGGJZ010000011">
    <property type="protein sequence ID" value="MBP1890762.1"/>
    <property type="molecule type" value="Genomic_DNA"/>
</dbReference>
<dbReference type="RefSeq" id="WP_209797675.1">
    <property type="nucleotide sequence ID" value="NZ_JAGGJZ010000011.1"/>
</dbReference>